<dbReference type="InterPro" id="IPR013087">
    <property type="entry name" value="Znf_C2H2_type"/>
</dbReference>
<feature type="region of interest" description="Disordered" evidence="8">
    <location>
        <begin position="45"/>
        <end position="190"/>
    </location>
</feature>
<feature type="domain" description="C2H2-type" evidence="9">
    <location>
        <begin position="370"/>
        <end position="398"/>
    </location>
</feature>
<dbReference type="PANTHER" id="PTHR16515">
    <property type="entry name" value="PR DOMAIN ZINC FINGER PROTEIN"/>
    <property type="match status" value="1"/>
</dbReference>
<comment type="subcellular location">
    <subcellularLocation>
        <location evidence="1">Nucleus</location>
    </subcellularLocation>
</comment>
<comment type="caution">
    <text evidence="10">The sequence shown here is derived from an EMBL/GenBank/DDBJ whole genome shotgun (WGS) entry which is preliminary data.</text>
</comment>
<gene>
    <name evidence="10" type="ORF">DNG_07943</name>
</gene>
<feature type="compositionally biased region" description="Low complexity" evidence="8">
    <location>
        <begin position="240"/>
        <end position="253"/>
    </location>
</feature>
<dbReference type="InterPro" id="IPR036236">
    <property type="entry name" value="Znf_C2H2_sf"/>
</dbReference>
<keyword evidence="3" id="KW-0677">Repeat</keyword>
<feature type="region of interest" description="Disordered" evidence="8">
    <location>
        <begin position="266"/>
        <end position="310"/>
    </location>
</feature>
<reference evidence="10" key="1">
    <citation type="submission" date="2018-03" db="EMBL/GenBank/DDBJ databases">
        <authorList>
            <person name="Guldener U."/>
        </authorList>
    </citation>
    <scope>NUCLEOTIDE SEQUENCE</scope>
</reference>
<feature type="compositionally biased region" description="Low complexity" evidence="8">
    <location>
        <begin position="81"/>
        <end position="94"/>
    </location>
</feature>
<evidence type="ECO:0000256" key="2">
    <source>
        <dbReference type="ARBA" id="ARBA00022723"/>
    </source>
</evidence>
<accession>A0AAE8N2K2</accession>
<dbReference type="PROSITE" id="PS50157">
    <property type="entry name" value="ZINC_FINGER_C2H2_2"/>
    <property type="match status" value="1"/>
</dbReference>
<evidence type="ECO:0000256" key="8">
    <source>
        <dbReference type="SAM" id="MobiDB-lite"/>
    </source>
</evidence>
<evidence type="ECO:0000256" key="3">
    <source>
        <dbReference type="ARBA" id="ARBA00022737"/>
    </source>
</evidence>
<dbReference type="PROSITE" id="PS00028">
    <property type="entry name" value="ZINC_FINGER_C2H2_1"/>
    <property type="match status" value="1"/>
</dbReference>
<dbReference type="SUPFAM" id="SSF57667">
    <property type="entry name" value="beta-beta-alpha zinc fingers"/>
    <property type="match status" value="1"/>
</dbReference>
<evidence type="ECO:0000259" key="9">
    <source>
        <dbReference type="PROSITE" id="PS50157"/>
    </source>
</evidence>
<keyword evidence="6" id="KW-0539">Nucleus</keyword>
<organism evidence="10 11">
    <name type="scientific">Cephalotrichum gorgonifer</name>
    <dbReference type="NCBI Taxonomy" id="2041049"/>
    <lineage>
        <taxon>Eukaryota</taxon>
        <taxon>Fungi</taxon>
        <taxon>Dikarya</taxon>
        <taxon>Ascomycota</taxon>
        <taxon>Pezizomycotina</taxon>
        <taxon>Sordariomycetes</taxon>
        <taxon>Hypocreomycetidae</taxon>
        <taxon>Microascales</taxon>
        <taxon>Microascaceae</taxon>
        <taxon>Cephalotrichum</taxon>
    </lineage>
</organism>
<evidence type="ECO:0000256" key="7">
    <source>
        <dbReference type="PROSITE-ProRule" id="PRU00042"/>
    </source>
</evidence>
<feature type="compositionally biased region" description="Polar residues" evidence="8">
    <location>
        <begin position="105"/>
        <end position="114"/>
    </location>
</feature>
<evidence type="ECO:0000256" key="1">
    <source>
        <dbReference type="ARBA" id="ARBA00004123"/>
    </source>
</evidence>
<keyword evidence="11" id="KW-1185">Reference proteome</keyword>
<dbReference type="GO" id="GO:0005634">
    <property type="term" value="C:nucleus"/>
    <property type="evidence" value="ECO:0007669"/>
    <property type="project" value="UniProtKB-SubCell"/>
</dbReference>
<feature type="compositionally biased region" description="Low complexity" evidence="8">
    <location>
        <begin position="58"/>
        <end position="69"/>
    </location>
</feature>
<dbReference type="Gene3D" id="3.30.160.60">
    <property type="entry name" value="Classic Zinc Finger"/>
    <property type="match status" value="1"/>
</dbReference>
<dbReference type="PANTHER" id="PTHR16515:SF49">
    <property type="entry name" value="GASTRULA ZINC FINGER PROTEIN XLCGF49.1-LIKE-RELATED"/>
    <property type="match status" value="1"/>
</dbReference>
<dbReference type="Pfam" id="PF24537">
    <property type="entry name" value="zf-C2H2_fungi"/>
    <property type="match status" value="1"/>
</dbReference>
<evidence type="ECO:0000256" key="4">
    <source>
        <dbReference type="ARBA" id="ARBA00022771"/>
    </source>
</evidence>
<name>A0AAE8N2K2_9PEZI</name>
<dbReference type="EMBL" id="ONZQ02000012">
    <property type="protein sequence ID" value="SPO05256.1"/>
    <property type="molecule type" value="Genomic_DNA"/>
</dbReference>
<evidence type="ECO:0000256" key="6">
    <source>
        <dbReference type="ARBA" id="ARBA00023242"/>
    </source>
</evidence>
<keyword evidence="4 7" id="KW-0863">Zinc-finger</keyword>
<evidence type="ECO:0000313" key="11">
    <source>
        <dbReference type="Proteomes" id="UP001187682"/>
    </source>
</evidence>
<evidence type="ECO:0000313" key="10">
    <source>
        <dbReference type="EMBL" id="SPO05256.1"/>
    </source>
</evidence>
<protein>
    <submittedName>
        <fullName evidence="10">Related to zinc finger protein</fullName>
    </submittedName>
</protein>
<dbReference type="Proteomes" id="UP001187682">
    <property type="component" value="Unassembled WGS sequence"/>
</dbReference>
<keyword evidence="5" id="KW-0862">Zinc</keyword>
<dbReference type="GO" id="GO:0008270">
    <property type="term" value="F:zinc ion binding"/>
    <property type="evidence" value="ECO:0007669"/>
    <property type="project" value="UniProtKB-KW"/>
</dbReference>
<dbReference type="AlphaFoldDB" id="A0AAE8N2K2"/>
<keyword evidence="2" id="KW-0479">Metal-binding</keyword>
<feature type="region of interest" description="Disordered" evidence="8">
    <location>
        <begin position="219"/>
        <end position="253"/>
    </location>
</feature>
<feature type="region of interest" description="Disordered" evidence="8">
    <location>
        <begin position="1"/>
        <end position="29"/>
    </location>
</feature>
<proteinExistence type="predicted"/>
<dbReference type="InterPro" id="IPR057026">
    <property type="entry name" value="Znf-C2H2_ascomycetes"/>
</dbReference>
<feature type="compositionally biased region" description="Polar residues" evidence="8">
    <location>
        <begin position="285"/>
        <end position="305"/>
    </location>
</feature>
<evidence type="ECO:0000256" key="5">
    <source>
        <dbReference type="ARBA" id="ARBA00022833"/>
    </source>
</evidence>
<dbReference type="InterPro" id="IPR050331">
    <property type="entry name" value="Zinc_finger"/>
</dbReference>
<sequence length="511" mass="56439">MRFDRDEGYASLSSTRSTKESLPTGFGAYHNRFQTSADDFCDSMKNKLNPLRTFDNKSPTSAFPSSPSTRDYPPNRLSPESRLPPLSGPVSLPLRTAILEEPERFTQTPLNSAVSPRLGPFSLQSRAPRSPGDNSDVEFSLRRRLSGRTNSSIADDYAASPRGPSDDGREDTESAETSSMRRLRIDDQSREFHVAGLKRRASSPPGDEPMLHLMASQGDLRRRELSRGSPTPRLGVLPKGSGSSVSSSNGHSGSFTSTFSVAAPSTATSVNSFGRRSPVGRSLGSAPTSVPDQGPYTTINVSPRGSMTRPHQRRISETLPTAPPRKVGEPAKGSGQRMQGFILMCECCPKKPKKFETVEELRAHEAEKQYECSFCGNRFKNKNEAERHQNSLHVRRHSWSCKALELYSQAFHESTNRPGEADTCGYCGRDFNRTGPVATSGAGHTASDQDWDERIQHLTTDHKFRECNSSKKFFRADHFRQHLKHSHAGSSGKWTNMLENACMIEEGPLGK</sequence>